<comment type="caution">
    <text evidence="1">The sequence shown here is derived from an EMBL/GenBank/DDBJ whole genome shotgun (WGS) entry which is preliminary data.</text>
</comment>
<evidence type="ECO:0000313" key="3">
    <source>
        <dbReference type="EMBL" id="MER5078177.1"/>
    </source>
</evidence>
<evidence type="ECO:0000313" key="2">
    <source>
        <dbReference type="EMBL" id="EMP9435074.1"/>
    </source>
</evidence>
<accession>A0AAI9HYL9</accession>
<reference evidence="3 4" key="1">
    <citation type="submission" date="2021-04" db="EMBL/GenBank/DDBJ databases">
        <title>Determining the burden of carbapenem-resistant Enterobacterales from a tertiary public heath setting in Bangladesh: a clinical, epidemiological, and molecular study.</title>
        <authorList>
            <person name="Farzana R."/>
            <person name="Walsh T.R."/>
        </authorList>
    </citation>
    <scope>NUCLEOTIDE SEQUENCE [LARGE SCALE GENOMIC DNA]</scope>
    <source>
        <strain evidence="3">Dmpro_s316</strain>
        <strain evidence="4">dmpro_s316</strain>
    </source>
</reference>
<dbReference type="EMBL" id="AAZDVE040000085">
    <property type="protein sequence ID" value="EMP9435074.1"/>
    <property type="molecule type" value="Genomic_DNA"/>
</dbReference>
<gene>
    <name evidence="1" type="ORF">JRA39_001492</name>
    <name evidence="2" type="ORF">JRA39_004224</name>
    <name evidence="3" type="ORF">KDV35_15110</name>
</gene>
<name>A0AAI9HYL9_PROST</name>
<dbReference type="EMBL" id="JAGSRH010000024">
    <property type="protein sequence ID" value="MER5078177.1"/>
    <property type="molecule type" value="Genomic_DNA"/>
</dbReference>
<dbReference type="Proteomes" id="UP001495779">
    <property type="component" value="Unassembled WGS sequence"/>
</dbReference>
<dbReference type="RefSeq" id="WP_154623094.1">
    <property type="nucleotide sequence ID" value="NZ_CP095443.1"/>
</dbReference>
<dbReference type="EMBL" id="AAZDVE040000008">
    <property type="protein sequence ID" value="EMP9432460.1"/>
    <property type="molecule type" value="Genomic_DNA"/>
</dbReference>
<reference evidence="1" key="2">
    <citation type="submission" date="2024-02" db="EMBL/GenBank/DDBJ databases">
        <authorList>
            <consortium name="Clinical and Environmental Microbiology Branch: Whole genome sequencing antimicrobial resistance pathogens in the healthcare setting"/>
        </authorList>
    </citation>
    <scope>NUCLEOTIDE SEQUENCE</scope>
    <source>
        <strain evidence="1">2020GO-00142</strain>
    </source>
</reference>
<evidence type="ECO:0000313" key="4">
    <source>
        <dbReference type="Proteomes" id="UP001495779"/>
    </source>
</evidence>
<dbReference type="AlphaFoldDB" id="A0AAI9HYL9"/>
<protein>
    <submittedName>
        <fullName evidence="1">Uncharacterized protein</fullName>
    </submittedName>
</protein>
<sequence>MKNVMTALTALVMLIGISMAALFIVFPQQWKQNIYPSVANLLPESISSLIPSRDVNNNVCDSLESNLQTFADYLKTNEDIVSIKGMNGLDDQLNGIRSRIDSMPMQVRKLVCQQEYARLEGLKSVFFLGHNQR</sequence>
<organism evidence="1">
    <name type="scientific">Providencia stuartii</name>
    <dbReference type="NCBI Taxonomy" id="588"/>
    <lineage>
        <taxon>Bacteria</taxon>
        <taxon>Pseudomonadati</taxon>
        <taxon>Pseudomonadota</taxon>
        <taxon>Gammaproteobacteria</taxon>
        <taxon>Enterobacterales</taxon>
        <taxon>Morganellaceae</taxon>
        <taxon>Providencia</taxon>
    </lineage>
</organism>
<evidence type="ECO:0000313" key="1">
    <source>
        <dbReference type="EMBL" id="EMP9432460.1"/>
    </source>
</evidence>
<proteinExistence type="predicted"/>